<evidence type="ECO:0000256" key="1">
    <source>
        <dbReference type="ARBA" id="ARBA00006499"/>
    </source>
</evidence>
<dbReference type="EMBL" id="JARVCO010000012">
    <property type="protein sequence ID" value="MDZ8120491.1"/>
    <property type="molecule type" value="Genomic_DNA"/>
</dbReference>
<dbReference type="Proteomes" id="UP001290861">
    <property type="component" value="Unassembled WGS sequence"/>
</dbReference>
<comment type="similarity">
    <text evidence="1">Belongs to the AB hydrolase superfamily. AB hydrolase 2 family.</text>
</comment>
<protein>
    <submittedName>
        <fullName evidence="4">Alpha/beta fold hydrolase</fullName>
    </submittedName>
</protein>
<dbReference type="InterPro" id="IPR003140">
    <property type="entry name" value="PLipase/COase/thioEstase"/>
</dbReference>
<keyword evidence="2 4" id="KW-0378">Hydrolase</keyword>
<dbReference type="Pfam" id="PF02230">
    <property type="entry name" value="Abhydrolase_2"/>
    <property type="match status" value="1"/>
</dbReference>
<proteinExistence type="inferred from homology"/>
<name>A0ABU5N2L6_9BACT</name>
<keyword evidence="5" id="KW-1185">Reference proteome</keyword>
<evidence type="ECO:0000313" key="5">
    <source>
        <dbReference type="Proteomes" id="UP001290861"/>
    </source>
</evidence>
<evidence type="ECO:0000259" key="3">
    <source>
        <dbReference type="Pfam" id="PF02230"/>
    </source>
</evidence>
<dbReference type="RefSeq" id="WP_322610265.1">
    <property type="nucleotide sequence ID" value="NZ_JARVCO010000012.1"/>
</dbReference>
<dbReference type="GO" id="GO:0016787">
    <property type="term" value="F:hydrolase activity"/>
    <property type="evidence" value="ECO:0007669"/>
    <property type="project" value="UniProtKB-KW"/>
</dbReference>
<dbReference type="Gene3D" id="3.40.50.1820">
    <property type="entry name" value="alpha/beta hydrolase"/>
    <property type="match status" value="1"/>
</dbReference>
<dbReference type="PANTHER" id="PTHR10655:SF17">
    <property type="entry name" value="LYSOPHOSPHOLIPASE-LIKE PROTEIN 1"/>
    <property type="match status" value="1"/>
</dbReference>
<dbReference type="PANTHER" id="PTHR10655">
    <property type="entry name" value="LYSOPHOSPHOLIPASE-RELATED"/>
    <property type="match status" value="1"/>
</dbReference>
<gene>
    <name evidence="4" type="ORF">P9H32_17830</name>
</gene>
<evidence type="ECO:0000313" key="4">
    <source>
        <dbReference type="EMBL" id="MDZ8120491.1"/>
    </source>
</evidence>
<evidence type="ECO:0000256" key="2">
    <source>
        <dbReference type="ARBA" id="ARBA00022801"/>
    </source>
</evidence>
<organism evidence="4 5">
    <name type="scientific">Pontiella agarivorans</name>
    <dbReference type="NCBI Taxonomy" id="3038953"/>
    <lineage>
        <taxon>Bacteria</taxon>
        <taxon>Pseudomonadati</taxon>
        <taxon>Kiritimatiellota</taxon>
        <taxon>Kiritimatiellia</taxon>
        <taxon>Kiritimatiellales</taxon>
        <taxon>Pontiellaceae</taxon>
        <taxon>Pontiella</taxon>
    </lineage>
</organism>
<reference evidence="4 5" key="1">
    <citation type="journal article" date="2024" name="Appl. Environ. Microbiol.">
        <title>Pontiella agarivorans sp. nov., a novel marine anaerobic bacterium capable of degrading macroalgal polysaccharides and fixing nitrogen.</title>
        <authorList>
            <person name="Liu N."/>
            <person name="Kivenson V."/>
            <person name="Peng X."/>
            <person name="Cui Z."/>
            <person name="Lankiewicz T.S."/>
            <person name="Gosselin K.M."/>
            <person name="English C.J."/>
            <person name="Blair E.M."/>
            <person name="O'Malley M.A."/>
            <person name="Valentine D.L."/>
        </authorList>
    </citation>
    <scope>NUCLEOTIDE SEQUENCE [LARGE SCALE GENOMIC DNA]</scope>
    <source>
        <strain evidence="4 5">NLcol2</strain>
    </source>
</reference>
<dbReference type="InterPro" id="IPR050565">
    <property type="entry name" value="LYPA1-2/EST-like"/>
</dbReference>
<dbReference type="SUPFAM" id="SSF53474">
    <property type="entry name" value="alpha/beta-Hydrolases"/>
    <property type="match status" value="1"/>
</dbReference>
<dbReference type="InterPro" id="IPR029058">
    <property type="entry name" value="AB_hydrolase_fold"/>
</dbReference>
<accession>A0ABU5N2L6</accession>
<comment type="caution">
    <text evidence="4">The sequence shown here is derived from an EMBL/GenBank/DDBJ whole genome shotgun (WGS) entry which is preliminary data.</text>
</comment>
<sequence>MSTSPRLPHVVAGQTENPKLTIVWMHGLGADGHDFSPIVPELKRQLSAPVKFIFPHAPVRPVTLNGGMPMPAWYDIKGIGTPRDFSEDDLEESRQQIEAFIDAELKNGMRPDQILLVGFSQGAAVAFHTGLRYAAPLAGIIALSGYIPVPSEDGSDYPETNKAIPILIAHGTLDPVVPPVLADQALEHLKEQGFPCSFKTYPMEHSVCPEEIDDIAAFIDALL</sequence>
<feature type="domain" description="Phospholipase/carboxylesterase/thioesterase" evidence="3">
    <location>
        <begin position="11"/>
        <end position="222"/>
    </location>
</feature>